<dbReference type="Proteomes" id="UP000000483">
    <property type="component" value="Chromosome"/>
</dbReference>
<dbReference type="RefSeq" id="WP_013705424.1">
    <property type="nucleotide sequence ID" value="NC_015388.1"/>
</dbReference>
<dbReference type="OrthoDB" id="532567at2"/>
<sequence length="79" mass="8865">MKKKLTEGKSDDLRPEYDLGKLLKSGTQGKYAGRYQEETNIVLLDGDVAKAFPNDEAVNEALRLVIKLTKVPRSEEKIT</sequence>
<dbReference type="STRING" id="880072.Desac_0424"/>
<reference evidence="1 2" key="1">
    <citation type="journal article" date="2011" name="Stand. Genomic Sci.">
        <title>Complete genome sequence of the acetate-degrading sulfate reducer Desulfobacca acetoxidans type strain (ASRB2).</title>
        <authorList>
            <person name="Goker M."/>
            <person name="Teshima H."/>
            <person name="Lapidus A."/>
            <person name="Nolan M."/>
            <person name="Lucas S."/>
            <person name="Hammon N."/>
            <person name="Deshpande S."/>
            <person name="Cheng J.F."/>
            <person name="Tapia R."/>
            <person name="Han C."/>
            <person name="Goodwin L."/>
            <person name="Pitluck S."/>
            <person name="Huntemann M."/>
            <person name="Liolios K."/>
            <person name="Ivanova N."/>
            <person name="Pagani I."/>
            <person name="Mavromatis K."/>
            <person name="Ovchinikova G."/>
            <person name="Pati A."/>
            <person name="Chen A."/>
            <person name="Palaniappan K."/>
            <person name="Land M."/>
            <person name="Hauser L."/>
            <person name="Brambilla E.M."/>
            <person name="Rohde M."/>
            <person name="Spring S."/>
            <person name="Detter J.C."/>
            <person name="Woyke T."/>
            <person name="Bristow J."/>
            <person name="Eisen J.A."/>
            <person name="Markowitz V."/>
            <person name="Hugenholtz P."/>
            <person name="Kyrpides N.C."/>
            <person name="Klenk H.P."/>
        </authorList>
    </citation>
    <scope>NUCLEOTIDE SEQUENCE [LARGE SCALE GENOMIC DNA]</scope>
    <source>
        <strain evidence="2">ATCC 700848 / DSM 11109 / ASRB2</strain>
    </source>
</reference>
<gene>
    <name evidence="1" type="ordered locus">Desac_0424</name>
</gene>
<reference evidence="2" key="2">
    <citation type="submission" date="2011-03" db="EMBL/GenBank/DDBJ databases">
        <title>The complete genome of Desulfobacca acetoxidans DSM 11109.</title>
        <authorList>
            <consortium name="US DOE Joint Genome Institute (JGI-PGF)"/>
            <person name="Lucas S."/>
            <person name="Copeland A."/>
            <person name="Lapidus A."/>
            <person name="Bruce D."/>
            <person name="Goodwin L."/>
            <person name="Pitluck S."/>
            <person name="Peters L."/>
            <person name="Kyrpides N."/>
            <person name="Mavromatis K."/>
            <person name="Ivanova N."/>
            <person name="Ovchinnikova G."/>
            <person name="Teshima H."/>
            <person name="Detter J.C."/>
            <person name="Han C."/>
            <person name="Land M."/>
            <person name="Hauser L."/>
            <person name="Markowitz V."/>
            <person name="Cheng J.-F."/>
            <person name="Hugenholtz P."/>
            <person name="Woyke T."/>
            <person name="Wu D."/>
            <person name="Spring S."/>
            <person name="Schueler E."/>
            <person name="Brambilla E."/>
            <person name="Klenk H.-P."/>
            <person name="Eisen J.A."/>
        </authorList>
    </citation>
    <scope>NUCLEOTIDE SEQUENCE [LARGE SCALE GENOMIC DNA]</scope>
    <source>
        <strain evidence="2">ATCC 700848 / DSM 11109 / ASRB2</strain>
    </source>
</reference>
<dbReference type="EMBL" id="CP002629">
    <property type="protein sequence ID" value="AEB08311.1"/>
    <property type="molecule type" value="Genomic_DNA"/>
</dbReference>
<protein>
    <submittedName>
        <fullName evidence="1">Uncharacterized protein</fullName>
    </submittedName>
</protein>
<keyword evidence="2" id="KW-1185">Reference proteome</keyword>
<proteinExistence type="predicted"/>
<dbReference type="eggNOG" id="ENOG50335GA">
    <property type="taxonomic scope" value="Bacteria"/>
</dbReference>
<accession>F2NEX1</accession>
<evidence type="ECO:0000313" key="1">
    <source>
        <dbReference type="EMBL" id="AEB08311.1"/>
    </source>
</evidence>
<name>F2NEX1_DESAR</name>
<evidence type="ECO:0000313" key="2">
    <source>
        <dbReference type="Proteomes" id="UP000000483"/>
    </source>
</evidence>
<dbReference type="HOGENOM" id="CLU_173065_3_0_7"/>
<dbReference type="KEGG" id="dao:Desac_0424"/>
<organism evidence="1 2">
    <name type="scientific">Desulfobacca acetoxidans (strain ATCC 700848 / DSM 11109 / ASRB2)</name>
    <dbReference type="NCBI Taxonomy" id="880072"/>
    <lineage>
        <taxon>Bacteria</taxon>
        <taxon>Pseudomonadati</taxon>
        <taxon>Thermodesulfobacteriota</taxon>
        <taxon>Desulfobaccia</taxon>
        <taxon>Desulfobaccales</taxon>
        <taxon>Desulfobaccaceae</taxon>
        <taxon>Desulfobacca</taxon>
    </lineage>
</organism>
<dbReference type="AlphaFoldDB" id="F2NEX1"/>